<dbReference type="AlphaFoldDB" id="A0AAE3K1V1"/>
<organism evidence="1">
    <name type="scientific">Candidatus Aramenus sulfurataquae</name>
    <dbReference type="NCBI Taxonomy" id="1326980"/>
    <lineage>
        <taxon>Archaea</taxon>
        <taxon>Thermoproteota</taxon>
        <taxon>Thermoprotei</taxon>
        <taxon>Sulfolobales</taxon>
        <taxon>Sulfolobaceae</taxon>
        <taxon>Candidatus Aramenus</taxon>
    </lineage>
</organism>
<dbReference type="EMBL" id="JZWS02000002">
    <property type="protein sequence ID" value="MCL7343639.1"/>
    <property type="molecule type" value="Genomic_DNA"/>
</dbReference>
<accession>A0AAE3K1V1</accession>
<reference evidence="1" key="1">
    <citation type="submission" date="2022-05" db="EMBL/GenBank/DDBJ databases">
        <title>Metagenome Sequencing of an Archaeal-Dominated Microbial Community from a Hot Spring at the Los Azufres Geothermal Field, Mexico.</title>
        <authorList>
            <person name="Marin-Paredes R."/>
            <person name="Martinez-Romero E."/>
            <person name="Servin-Garciduenas L.E."/>
        </authorList>
    </citation>
    <scope>NUCLEOTIDE SEQUENCE</scope>
    <source>
        <strain evidence="1">AZ1-454</strain>
    </source>
</reference>
<name>A0AAE3K1V1_9CREN</name>
<sequence length="55" mass="6474">MELNLPLFDNLEDLWGDISGVRMSFAGNQWFVVRDLIEYIEREGLKVYVETIPLE</sequence>
<protein>
    <submittedName>
        <fullName evidence="1">Uncharacterized protein</fullName>
    </submittedName>
</protein>
<proteinExistence type="predicted"/>
<comment type="caution">
    <text evidence="1">The sequence shown here is derived from an EMBL/GenBank/DDBJ whole genome shotgun (WGS) entry which is preliminary data.</text>
</comment>
<gene>
    <name evidence="1" type="ORF">TQ35_003590</name>
</gene>
<evidence type="ECO:0000313" key="1">
    <source>
        <dbReference type="EMBL" id="MCL7343639.1"/>
    </source>
</evidence>